<name>A0A914YS20_9BILA</name>
<proteinExistence type="predicted"/>
<sequence length="76" mass="8819">MFFCCKRKPPTPAEPLKRPEEYGSSIISGKDLFFLSVIFYKECLQNEGDINGMGDMVRQLKTPLERIEFVSPYERP</sequence>
<keyword evidence="1" id="KW-1185">Reference proteome</keyword>
<dbReference type="WBParaSite" id="PSU_v2.g2972.t1">
    <property type="protein sequence ID" value="PSU_v2.g2972.t1"/>
    <property type="gene ID" value="PSU_v2.g2972"/>
</dbReference>
<evidence type="ECO:0000313" key="2">
    <source>
        <dbReference type="WBParaSite" id="PSU_v2.g2972.t1"/>
    </source>
</evidence>
<dbReference type="Proteomes" id="UP000887577">
    <property type="component" value="Unplaced"/>
</dbReference>
<reference evidence="2" key="1">
    <citation type="submission" date="2022-11" db="UniProtKB">
        <authorList>
            <consortium name="WormBaseParasite"/>
        </authorList>
    </citation>
    <scope>IDENTIFICATION</scope>
</reference>
<protein>
    <submittedName>
        <fullName evidence="2">Uncharacterized protein</fullName>
    </submittedName>
</protein>
<evidence type="ECO:0000313" key="1">
    <source>
        <dbReference type="Proteomes" id="UP000887577"/>
    </source>
</evidence>
<organism evidence="1 2">
    <name type="scientific">Panagrolaimus superbus</name>
    <dbReference type="NCBI Taxonomy" id="310955"/>
    <lineage>
        <taxon>Eukaryota</taxon>
        <taxon>Metazoa</taxon>
        <taxon>Ecdysozoa</taxon>
        <taxon>Nematoda</taxon>
        <taxon>Chromadorea</taxon>
        <taxon>Rhabditida</taxon>
        <taxon>Tylenchina</taxon>
        <taxon>Panagrolaimomorpha</taxon>
        <taxon>Panagrolaimoidea</taxon>
        <taxon>Panagrolaimidae</taxon>
        <taxon>Panagrolaimus</taxon>
    </lineage>
</organism>
<accession>A0A914YS20</accession>
<dbReference type="AlphaFoldDB" id="A0A914YS20"/>